<dbReference type="PANTHER" id="PTHR30537:SF3">
    <property type="entry name" value="TRANSCRIPTIONAL REGULATORY PROTEIN"/>
    <property type="match status" value="1"/>
</dbReference>
<dbReference type="SUPFAM" id="SSF46785">
    <property type="entry name" value="Winged helix' DNA-binding domain"/>
    <property type="match status" value="1"/>
</dbReference>
<dbReference type="Proteomes" id="UP001165383">
    <property type="component" value="Unassembled WGS sequence"/>
</dbReference>
<organism evidence="6 7">
    <name type="scientific">Sphingomonas brevis</name>
    <dbReference type="NCBI Taxonomy" id="2908206"/>
    <lineage>
        <taxon>Bacteria</taxon>
        <taxon>Pseudomonadati</taxon>
        <taxon>Pseudomonadota</taxon>
        <taxon>Alphaproteobacteria</taxon>
        <taxon>Sphingomonadales</taxon>
        <taxon>Sphingomonadaceae</taxon>
        <taxon>Sphingomonas</taxon>
    </lineage>
</organism>
<evidence type="ECO:0000259" key="5">
    <source>
        <dbReference type="PROSITE" id="PS50931"/>
    </source>
</evidence>
<evidence type="ECO:0000256" key="2">
    <source>
        <dbReference type="ARBA" id="ARBA00023015"/>
    </source>
</evidence>
<evidence type="ECO:0000256" key="3">
    <source>
        <dbReference type="ARBA" id="ARBA00023125"/>
    </source>
</evidence>
<dbReference type="InterPro" id="IPR036390">
    <property type="entry name" value="WH_DNA-bd_sf"/>
</dbReference>
<comment type="similarity">
    <text evidence="1">Belongs to the LysR transcriptional regulatory family.</text>
</comment>
<dbReference type="InterPro" id="IPR000847">
    <property type="entry name" value="LysR_HTH_N"/>
</dbReference>
<keyword evidence="3" id="KW-0238">DNA-binding</keyword>
<keyword evidence="7" id="KW-1185">Reference proteome</keyword>
<evidence type="ECO:0000313" key="7">
    <source>
        <dbReference type="Proteomes" id="UP001165383"/>
    </source>
</evidence>
<keyword evidence="4" id="KW-0804">Transcription</keyword>
<evidence type="ECO:0000256" key="4">
    <source>
        <dbReference type="ARBA" id="ARBA00023163"/>
    </source>
</evidence>
<dbReference type="Pfam" id="PF00126">
    <property type="entry name" value="HTH_1"/>
    <property type="match status" value="1"/>
</dbReference>
<protein>
    <submittedName>
        <fullName evidence="6">LysR family transcriptional regulator</fullName>
    </submittedName>
</protein>
<dbReference type="PROSITE" id="PS50931">
    <property type="entry name" value="HTH_LYSR"/>
    <property type="match status" value="1"/>
</dbReference>
<evidence type="ECO:0000256" key="1">
    <source>
        <dbReference type="ARBA" id="ARBA00009437"/>
    </source>
</evidence>
<evidence type="ECO:0000313" key="6">
    <source>
        <dbReference type="EMBL" id="MCL6740661.1"/>
    </source>
</evidence>
<proteinExistence type="inferred from homology"/>
<dbReference type="PANTHER" id="PTHR30537">
    <property type="entry name" value="HTH-TYPE TRANSCRIPTIONAL REGULATOR"/>
    <property type="match status" value="1"/>
</dbReference>
<dbReference type="SUPFAM" id="SSF53850">
    <property type="entry name" value="Periplasmic binding protein-like II"/>
    <property type="match status" value="1"/>
</dbReference>
<accession>A0ABT0S9A0</accession>
<comment type="caution">
    <text evidence="6">The sequence shown here is derived from an EMBL/GenBank/DDBJ whole genome shotgun (WGS) entry which is preliminary data.</text>
</comment>
<dbReference type="RefSeq" id="WP_249915082.1">
    <property type="nucleotide sequence ID" value="NZ_JAMGBB010000001.1"/>
</dbReference>
<keyword evidence="2" id="KW-0805">Transcription regulation</keyword>
<sequence>MAAMLDWNDLRYFLAVADGGSTLAAGRALRVSQTTVARRIAALEEVLGLTLFEKRQAGYALTAAGDELVERARQVQTAASGFADAAAAQNRDASGIVRITTQEIFAVHLLGPMLRELHERHPDIMIELDDSQDFRELGEGEADIALRSAYGDIGPGVVGRRLCDDDWTLYCSRGYAAEHGVPHTRAQLRKHAFIGGGGPKLWRAYSAWLHDLGLDDRVIMHHASAIGMMSAIRSGLGIAVLPRVIADADPELVQCVPPKGGHGRVMWLVTHERVRRAPRVRVVIDFLYDKISRHIRMLDERAADAAA</sequence>
<dbReference type="InterPro" id="IPR058163">
    <property type="entry name" value="LysR-type_TF_proteobact-type"/>
</dbReference>
<dbReference type="Gene3D" id="3.40.190.290">
    <property type="match status" value="1"/>
</dbReference>
<dbReference type="InterPro" id="IPR036388">
    <property type="entry name" value="WH-like_DNA-bd_sf"/>
</dbReference>
<dbReference type="InterPro" id="IPR005119">
    <property type="entry name" value="LysR_subst-bd"/>
</dbReference>
<dbReference type="Pfam" id="PF03466">
    <property type="entry name" value="LysR_substrate"/>
    <property type="match status" value="1"/>
</dbReference>
<feature type="domain" description="HTH lysR-type" evidence="5">
    <location>
        <begin position="5"/>
        <end position="62"/>
    </location>
</feature>
<dbReference type="EMBL" id="JAMGBB010000001">
    <property type="protein sequence ID" value="MCL6740661.1"/>
    <property type="molecule type" value="Genomic_DNA"/>
</dbReference>
<gene>
    <name evidence="6" type="ORF">LZ518_05875</name>
</gene>
<name>A0ABT0S9A0_9SPHN</name>
<reference evidence="6" key="1">
    <citation type="submission" date="2022-05" db="EMBL/GenBank/DDBJ databases">
        <authorList>
            <person name="Jo J.-H."/>
            <person name="Im W.-T."/>
        </authorList>
    </citation>
    <scope>NUCLEOTIDE SEQUENCE</scope>
    <source>
        <strain evidence="6">RB56-2</strain>
    </source>
</reference>
<dbReference type="Gene3D" id="1.10.10.10">
    <property type="entry name" value="Winged helix-like DNA-binding domain superfamily/Winged helix DNA-binding domain"/>
    <property type="match status" value="1"/>
</dbReference>